<gene>
    <name evidence="1" type="ordered locus">Oweho_0367</name>
</gene>
<evidence type="ECO:0000313" key="1">
    <source>
        <dbReference type="EMBL" id="AEV31387.1"/>
    </source>
</evidence>
<accession>G8R8K5</accession>
<evidence type="ECO:0000313" key="2">
    <source>
        <dbReference type="Proteomes" id="UP000005631"/>
    </source>
</evidence>
<dbReference type="EMBL" id="CP003156">
    <property type="protein sequence ID" value="AEV31387.1"/>
    <property type="molecule type" value="Genomic_DNA"/>
</dbReference>
<organism evidence="1 2">
    <name type="scientific">Owenweeksia hongkongensis (strain DSM 17368 / CIP 108786 / JCM 12287 / NRRL B-23963 / UST20020801)</name>
    <dbReference type="NCBI Taxonomy" id="926562"/>
    <lineage>
        <taxon>Bacteria</taxon>
        <taxon>Pseudomonadati</taxon>
        <taxon>Bacteroidota</taxon>
        <taxon>Flavobacteriia</taxon>
        <taxon>Flavobacteriales</taxon>
        <taxon>Owenweeksiaceae</taxon>
        <taxon>Owenweeksia</taxon>
    </lineage>
</organism>
<protein>
    <submittedName>
        <fullName evidence="1">WbqC-like protein</fullName>
    </submittedName>
</protein>
<name>G8R8K5_OWEHD</name>
<dbReference type="AlphaFoldDB" id="G8R8K5"/>
<dbReference type="STRING" id="926562.Oweho_0367"/>
<dbReference type="Proteomes" id="UP000005631">
    <property type="component" value="Chromosome"/>
</dbReference>
<keyword evidence="2" id="KW-1185">Reference proteome</keyword>
<dbReference type="OrthoDB" id="1523452at2"/>
<dbReference type="PATRIC" id="fig|926562.3.peg.376"/>
<proteinExistence type="predicted"/>
<reference evidence="1 2" key="1">
    <citation type="journal article" date="2012" name="Stand. Genomic Sci.">
        <title>Genome sequence of the orange-pigmented seawater bacterium Owenweeksia hongkongensis type strain (UST20020801(T)).</title>
        <authorList>
            <person name="Riedel T."/>
            <person name="Held B."/>
            <person name="Nolan M."/>
            <person name="Lucas S."/>
            <person name="Lapidus A."/>
            <person name="Tice H."/>
            <person name="Del Rio T.G."/>
            <person name="Cheng J.F."/>
            <person name="Han C."/>
            <person name="Tapia R."/>
            <person name="Goodwin L.A."/>
            <person name="Pitluck S."/>
            <person name="Liolios K."/>
            <person name="Mavromatis K."/>
            <person name="Pagani I."/>
            <person name="Ivanova N."/>
            <person name="Mikhailova N."/>
            <person name="Pati A."/>
            <person name="Chen A."/>
            <person name="Palaniappan K."/>
            <person name="Rohde M."/>
            <person name="Tindall B.J."/>
            <person name="Detter J.C."/>
            <person name="Goker M."/>
            <person name="Woyke T."/>
            <person name="Bristow J."/>
            <person name="Eisen J.A."/>
            <person name="Markowitz V."/>
            <person name="Hugenholtz P."/>
            <person name="Klenk H.P."/>
            <person name="Kyrpides N.C."/>
        </authorList>
    </citation>
    <scope>NUCLEOTIDE SEQUENCE</scope>
    <source>
        <strain evidence="2">DSM 17368 / JCM 12287 / NRRL B-23963</strain>
    </source>
</reference>
<dbReference type="Pfam" id="PF08889">
    <property type="entry name" value="WbqC"/>
    <property type="match status" value="1"/>
</dbReference>
<dbReference type="eggNOG" id="COG0224">
    <property type="taxonomic scope" value="Bacteria"/>
</dbReference>
<sequence length="198" mass="23194">MTAHFSTAYLPPISYFKALLQFDSIELEAYESWQKQSYRNRTYIYGPHGAMMLNIPIKNNEHKALMGTVEISYETAWQNTHWQAIKTAYGSAPFFEVLGPDLEAFYKRPTNRLMDWNTQLLNLILDWLQISPKITFSESWQTEVQKDFREAFHPKRKDDNIFAPYSQVFSDEHGFIENLSVLDLLFNEGPAAFDYLQT</sequence>
<dbReference type="KEGG" id="oho:Oweho_0367"/>
<dbReference type="RefSeq" id="WP_014200748.1">
    <property type="nucleotide sequence ID" value="NC_016599.1"/>
</dbReference>
<dbReference type="HOGENOM" id="CLU_079350_1_0_10"/>
<dbReference type="InterPro" id="IPR014985">
    <property type="entry name" value="WbqC"/>
</dbReference>